<accession>A0A5Q2FJU9</accession>
<feature type="region of interest" description="Disordered" evidence="1">
    <location>
        <begin position="25"/>
        <end position="44"/>
    </location>
</feature>
<dbReference type="PROSITE" id="PS51257">
    <property type="entry name" value="PROKAR_LIPOPROTEIN"/>
    <property type="match status" value="1"/>
</dbReference>
<dbReference type="SUPFAM" id="SSF47240">
    <property type="entry name" value="Ferritin-like"/>
    <property type="match status" value="1"/>
</dbReference>
<dbReference type="RefSeq" id="WP_153573464.1">
    <property type="nucleotide sequence ID" value="NZ_CP045725.1"/>
</dbReference>
<sequence length="295" mass="28819">MLTRRVILAAAVGGALAGVTGCVRRDPTVSGRPTGTPSADRSPSPVALAQYAGLPAGLAAAVRAGAPGADRLGGFRDRAAAAFDAQAAVLAPGTTATAPAGSLADSAHSAGAQLLGASARGTAAARLAAAGAYAAAIGSLASTTAPRTPTEGPSSATVTALGDAEAMTALITQLSAAVYATEAALAHFSGEDTRWARATLDGHRATLDGLAAELTRRSVRVPAPAVAYDIGRPSDAASAATLMARVQTAVLPDACRVVRAATDDGVRTLGASALQDAAVAVARSGGALPVWPGWA</sequence>
<dbReference type="Proteomes" id="UP000386847">
    <property type="component" value="Chromosome"/>
</dbReference>
<dbReference type="InterPro" id="IPR009078">
    <property type="entry name" value="Ferritin-like_SF"/>
</dbReference>
<feature type="domain" description="DUF4439" evidence="2">
    <location>
        <begin position="175"/>
        <end position="293"/>
    </location>
</feature>
<gene>
    <name evidence="3" type="ORF">Rai3103_16390</name>
</gene>
<keyword evidence="4" id="KW-1185">Reference proteome</keyword>
<dbReference type="Gene3D" id="1.20.1260.10">
    <property type="match status" value="1"/>
</dbReference>
<dbReference type="InterPro" id="IPR029447">
    <property type="entry name" value="DUF4439"/>
</dbReference>
<evidence type="ECO:0000259" key="2">
    <source>
        <dbReference type="Pfam" id="PF14530"/>
    </source>
</evidence>
<feature type="compositionally biased region" description="Polar residues" evidence="1">
    <location>
        <begin position="31"/>
        <end position="41"/>
    </location>
</feature>
<dbReference type="Pfam" id="PF14530">
    <property type="entry name" value="DUF4439"/>
    <property type="match status" value="1"/>
</dbReference>
<proteinExistence type="predicted"/>
<dbReference type="AlphaFoldDB" id="A0A5Q2FJU9"/>
<dbReference type="InterPro" id="IPR012347">
    <property type="entry name" value="Ferritin-like"/>
</dbReference>
<evidence type="ECO:0000256" key="1">
    <source>
        <dbReference type="SAM" id="MobiDB-lite"/>
    </source>
</evidence>
<organism evidence="3 4">
    <name type="scientific">Raineyella fluvialis</name>
    <dbReference type="NCBI Taxonomy" id="2662261"/>
    <lineage>
        <taxon>Bacteria</taxon>
        <taxon>Bacillati</taxon>
        <taxon>Actinomycetota</taxon>
        <taxon>Actinomycetes</taxon>
        <taxon>Propionibacteriales</taxon>
        <taxon>Propionibacteriaceae</taxon>
        <taxon>Raineyella</taxon>
    </lineage>
</organism>
<reference evidence="3 4" key="1">
    <citation type="submission" date="2019-10" db="EMBL/GenBank/DDBJ databases">
        <title>Genomic analysis of Raineyella sp. CBA3103.</title>
        <authorList>
            <person name="Roh S.W."/>
        </authorList>
    </citation>
    <scope>NUCLEOTIDE SEQUENCE [LARGE SCALE GENOMIC DNA]</scope>
    <source>
        <strain evidence="3 4">CBA3103</strain>
    </source>
</reference>
<dbReference type="EMBL" id="CP045725">
    <property type="protein sequence ID" value="QGF24935.1"/>
    <property type="molecule type" value="Genomic_DNA"/>
</dbReference>
<dbReference type="KEGG" id="rain:Rai3103_16390"/>
<protein>
    <submittedName>
        <fullName evidence="3">DUF4439 domain-containing protein</fullName>
    </submittedName>
</protein>
<evidence type="ECO:0000313" key="3">
    <source>
        <dbReference type="EMBL" id="QGF24935.1"/>
    </source>
</evidence>
<evidence type="ECO:0000313" key="4">
    <source>
        <dbReference type="Proteomes" id="UP000386847"/>
    </source>
</evidence>
<name>A0A5Q2FJU9_9ACTN</name>